<dbReference type="PROSITE" id="PS50011">
    <property type="entry name" value="PROTEIN_KINASE_DOM"/>
    <property type="match status" value="1"/>
</dbReference>
<name>A0A5D2W3F9_GOSMU</name>
<organism evidence="15 16">
    <name type="scientific">Gossypium mustelinum</name>
    <name type="common">Cotton</name>
    <name type="synonym">Gossypium caicoense</name>
    <dbReference type="NCBI Taxonomy" id="34275"/>
    <lineage>
        <taxon>Eukaryota</taxon>
        <taxon>Viridiplantae</taxon>
        <taxon>Streptophyta</taxon>
        <taxon>Embryophyta</taxon>
        <taxon>Tracheophyta</taxon>
        <taxon>Spermatophyta</taxon>
        <taxon>Magnoliopsida</taxon>
        <taxon>eudicotyledons</taxon>
        <taxon>Gunneridae</taxon>
        <taxon>Pentapetalae</taxon>
        <taxon>rosids</taxon>
        <taxon>malvids</taxon>
        <taxon>Malvales</taxon>
        <taxon>Malvaceae</taxon>
        <taxon>Malvoideae</taxon>
        <taxon>Gossypium</taxon>
    </lineage>
</organism>
<dbReference type="SUPFAM" id="SSF56112">
    <property type="entry name" value="Protein kinase-like (PK-like)"/>
    <property type="match status" value="1"/>
</dbReference>
<dbReference type="Pfam" id="PF13947">
    <property type="entry name" value="GUB_WAK_bind"/>
    <property type="match status" value="1"/>
</dbReference>
<dbReference type="InterPro" id="IPR025287">
    <property type="entry name" value="WAK_GUB"/>
</dbReference>
<dbReference type="InterPro" id="IPR045874">
    <property type="entry name" value="LRK10/LRL21-25-like"/>
</dbReference>
<evidence type="ECO:0000256" key="1">
    <source>
        <dbReference type="ARBA" id="ARBA00004479"/>
    </source>
</evidence>
<dbReference type="EMBL" id="CM017649">
    <property type="protein sequence ID" value="TYI96043.1"/>
    <property type="molecule type" value="Genomic_DNA"/>
</dbReference>
<feature type="domain" description="Protein kinase" evidence="14">
    <location>
        <begin position="356"/>
        <end position="633"/>
    </location>
</feature>
<feature type="transmembrane region" description="Helical" evidence="13">
    <location>
        <begin position="299"/>
        <end position="318"/>
    </location>
</feature>
<keyword evidence="2" id="KW-0723">Serine/threonine-protein kinase</keyword>
<dbReference type="Proteomes" id="UP000323597">
    <property type="component" value="Chromosome D01"/>
</dbReference>
<evidence type="ECO:0000256" key="9">
    <source>
        <dbReference type="ARBA" id="ARBA00022989"/>
    </source>
</evidence>
<dbReference type="InterPro" id="IPR017441">
    <property type="entry name" value="Protein_kinase_ATP_BS"/>
</dbReference>
<dbReference type="InterPro" id="IPR011009">
    <property type="entry name" value="Kinase-like_dom_sf"/>
</dbReference>
<dbReference type="GO" id="GO:0030247">
    <property type="term" value="F:polysaccharide binding"/>
    <property type="evidence" value="ECO:0007669"/>
    <property type="project" value="InterPro"/>
</dbReference>
<dbReference type="GO" id="GO:0005524">
    <property type="term" value="F:ATP binding"/>
    <property type="evidence" value="ECO:0007669"/>
    <property type="project" value="UniProtKB-UniRule"/>
</dbReference>
<evidence type="ECO:0000256" key="12">
    <source>
        <dbReference type="PROSITE-ProRule" id="PRU10141"/>
    </source>
</evidence>
<dbReference type="FunFam" id="1.10.510.10:FF:000590">
    <property type="entry name" value="PR5-like receptor kinase"/>
    <property type="match status" value="1"/>
</dbReference>
<evidence type="ECO:0000256" key="4">
    <source>
        <dbReference type="ARBA" id="ARBA00022692"/>
    </source>
</evidence>
<evidence type="ECO:0000256" key="10">
    <source>
        <dbReference type="ARBA" id="ARBA00023136"/>
    </source>
</evidence>
<dbReference type="PROSITE" id="PS00108">
    <property type="entry name" value="PROTEIN_KINASE_ST"/>
    <property type="match status" value="1"/>
</dbReference>
<evidence type="ECO:0000256" key="8">
    <source>
        <dbReference type="ARBA" id="ARBA00022840"/>
    </source>
</evidence>
<evidence type="ECO:0000313" key="16">
    <source>
        <dbReference type="Proteomes" id="UP000323597"/>
    </source>
</evidence>
<keyword evidence="8 12" id="KW-0067">ATP-binding</keyword>
<dbReference type="GO" id="GO:0016020">
    <property type="term" value="C:membrane"/>
    <property type="evidence" value="ECO:0007669"/>
    <property type="project" value="UniProtKB-SubCell"/>
</dbReference>
<evidence type="ECO:0000256" key="6">
    <source>
        <dbReference type="ARBA" id="ARBA00022741"/>
    </source>
</evidence>
<evidence type="ECO:0000256" key="11">
    <source>
        <dbReference type="ARBA" id="ARBA00023180"/>
    </source>
</evidence>
<keyword evidence="4 13" id="KW-0812">Transmembrane</keyword>
<evidence type="ECO:0000259" key="14">
    <source>
        <dbReference type="PROSITE" id="PS50011"/>
    </source>
</evidence>
<evidence type="ECO:0000256" key="7">
    <source>
        <dbReference type="ARBA" id="ARBA00022777"/>
    </source>
</evidence>
<sequence length="671" mass="76357">MPKLKAKLPLLGHLMPSFALFVILFPAVCFARRLINQDCGSTFCGNLNISFPFRLKNQPPQCGHYGFEFECENNNRSILVNKKGKFSVQQIFYENYTIRMVDASLDTDDCNSLPLNSVDNYYYDYEQSSLLSFSLSSSSSSSNYYYYYYNSFGGRLEGNIIYVMNCTKSIKSLLYIEASRCTTKSNTSSSLPTSHFYFLNSTTHPSDINQACTIEAKVPIMIDNIIGMSTLDIYKKLLVGFLVEWNKYDYQSCDYDYYKNKVSFKDILSSLKYAFSTYMDSFVHFLFDSYDSLHRLRSGIIFLRSFPGIICLFALVTYKWRRRHLSMDDTIEEFLQSQNNLVPIRYSFNEIKKMSKNFKDKLGEGGYGSVFKGKLRSGHHVAIKLLGKSKGNGQDFINEVASIGRIHHANVAKLIGFCVEGSKQALVYDFMSNGSLDKILFTEENKNTLGWKKMFDIVLGVAQGIHYLHQGCDMQILHFDIKPHNILLDENFNPKVSDFGLAKLYSVDDSIVSLTVARGTIGYIAPELVYKNLGGISYKADVYSFGMLLMEMVGRRKNVNAFADHTSQIYFPSWIYDRLDQGEDLELGDVSDDEKAMVKKMVITAFWCIQLLPSDRPSMSKVLKMLESDVELLEMPPKPFHQLPLETSCENSNVESSKSLDIGTITSSNIV</sequence>
<evidence type="ECO:0000256" key="3">
    <source>
        <dbReference type="ARBA" id="ARBA00022679"/>
    </source>
</evidence>
<dbReference type="PROSITE" id="PS00107">
    <property type="entry name" value="PROTEIN_KINASE_ATP"/>
    <property type="match status" value="1"/>
</dbReference>
<feature type="binding site" evidence="12">
    <location>
        <position position="384"/>
    </location>
    <ligand>
        <name>ATP</name>
        <dbReference type="ChEBI" id="CHEBI:30616"/>
    </ligand>
</feature>
<dbReference type="AlphaFoldDB" id="A0A5D2W3F9"/>
<gene>
    <name evidence="15" type="ORF">E1A91_D01G041800v1</name>
</gene>
<dbReference type="Gene3D" id="1.10.510.10">
    <property type="entry name" value="Transferase(Phosphotransferase) domain 1"/>
    <property type="match status" value="1"/>
</dbReference>
<comment type="subcellular location">
    <subcellularLocation>
        <location evidence="1">Membrane</location>
        <topology evidence="1">Single-pass type I membrane protein</topology>
    </subcellularLocation>
</comment>
<protein>
    <recommendedName>
        <fullName evidence="14">Protein kinase domain-containing protein</fullName>
    </recommendedName>
</protein>
<reference evidence="15 16" key="1">
    <citation type="submission" date="2019-07" db="EMBL/GenBank/DDBJ databases">
        <title>WGS assembly of Gossypium mustelinum.</title>
        <authorList>
            <person name="Chen Z.J."/>
            <person name="Sreedasyam A."/>
            <person name="Ando A."/>
            <person name="Song Q."/>
            <person name="De L."/>
            <person name="Hulse-Kemp A."/>
            <person name="Ding M."/>
            <person name="Ye W."/>
            <person name="Kirkbride R."/>
            <person name="Jenkins J."/>
            <person name="Plott C."/>
            <person name="Lovell J."/>
            <person name="Lin Y.-M."/>
            <person name="Vaughn R."/>
            <person name="Liu B."/>
            <person name="Li W."/>
            <person name="Simpson S."/>
            <person name="Scheffler B."/>
            <person name="Saski C."/>
            <person name="Grover C."/>
            <person name="Hu G."/>
            <person name="Conover J."/>
            <person name="Carlson J."/>
            <person name="Shu S."/>
            <person name="Boston L."/>
            <person name="Williams M."/>
            <person name="Peterson D."/>
            <person name="Mcgee K."/>
            <person name="Jones D."/>
            <person name="Wendel J."/>
            <person name="Stelly D."/>
            <person name="Grimwood J."/>
            <person name="Schmutz J."/>
        </authorList>
    </citation>
    <scope>NUCLEOTIDE SEQUENCE [LARGE SCALE GENOMIC DNA]</scope>
    <source>
        <strain evidence="15">1408120.09</strain>
    </source>
</reference>
<proteinExistence type="predicted"/>
<keyword evidence="16" id="KW-1185">Reference proteome</keyword>
<dbReference type="FunFam" id="3.30.200.20:FF:000178">
    <property type="entry name" value="serine/threonine-protein kinase PBS1-like"/>
    <property type="match status" value="1"/>
</dbReference>
<dbReference type="InterPro" id="IPR000719">
    <property type="entry name" value="Prot_kinase_dom"/>
</dbReference>
<dbReference type="SMART" id="SM00220">
    <property type="entry name" value="S_TKc"/>
    <property type="match status" value="1"/>
</dbReference>
<keyword evidence="9 13" id="KW-1133">Transmembrane helix</keyword>
<dbReference type="GO" id="GO:0004674">
    <property type="term" value="F:protein serine/threonine kinase activity"/>
    <property type="evidence" value="ECO:0007669"/>
    <property type="project" value="UniProtKB-KW"/>
</dbReference>
<dbReference type="Pfam" id="PF00069">
    <property type="entry name" value="Pkinase"/>
    <property type="match status" value="1"/>
</dbReference>
<dbReference type="Gene3D" id="3.30.200.20">
    <property type="entry name" value="Phosphorylase Kinase, domain 1"/>
    <property type="match status" value="1"/>
</dbReference>
<keyword evidence="11" id="KW-0325">Glycoprotein</keyword>
<evidence type="ECO:0000256" key="13">
    <source>
        <dbReference type="SAM" id="Phobius"/>
    </source>
</evidence>
<evidence type="ECO:0000256" key="2">
    <source>
        <dbReference type="ARBA" id="ARBA00022527"/>
    </source>
</evidence>
<keyword evidence="7" id="KW-0418">Kinase</keyword>
<keyword evidence="10 13" id="KW-0472">Membrane</keyword>
<accession>A0A5D2W3F9</accession>
<keyword evidence="3" id="KW-0808">Transferase</keyword>
<dbReference type="InterPro" id="IPR008271">
    <property type="entry name" value="Ser/Thr_kinase_AS"/>
</dbReference>
<keyword evidence="5" id="KW-0732">Signal</keyword>
<evidence type="ECO:0000256" key="5">
    <source>
        <dbReference type="ARBA" id="ARBA00022729"/>
    </source>
</evidence>
<evidence type="ECO:0000313" key="15">
    <source>
        <dbReference type="EMBL" id="TYI96043.1"/>
    </source>
</evidence>
<dbReference type="PANTHER" id="PTHR27009">
    <property type="entry name" value="RUST RESISTANCE KINASE LR10-RELATED"/>
    <property type="match status" value="1"/>
</dbReference>
<keyword evidence="6 12" id="KW-0547">Nucleotide-binding</keyword>